<dbReference type="Gene3D" id="3.40.50.620">
    <property type="entry name" value="HUPs"/>
    <property type="match status" value="1"/>
</dbReference>
<sequence>MMNNNLICKDTLILLPYKNFLFFIKMKYINIKFTIIIFVILSTLSLSFGDKITPTSIASISLKQKAIENVQYSVFHQQSADTYLHNAIDALELAMKQTDPDSKELLQLGLSLFSLQIETKEYNQAGETLDMLVENFPDNPIVQIYDSAYSYIFDFSNFRKAFAKLETSKWSDMPVYVNAFDIIKRSFNLHINTSANQIQLERGSIPVIVILGSPLNSNASMNEYLIKRLYKGLEAYFRFPDATIIVSGGRVTAGKTESYQMRQWLINSSVPLNKIILEDQSFNMVWQGVNTFMTIKNMNPKPTDIILVTSTADIRRANAIFKQEAFDNNMIDIKIHNLASETKGYNIMYPLTDYEKVMIIKDTLRAAGIWQMPGMIF</sequence>
<proteinExistence type="predicted"/>
<dbReference type="InterPro" id="IPR051599">
    <property type="entry name" value="Cell_Envelope_Assoc"/>
</dbReference>
<evidence type="ECO:0000313" key="3">
    <source>
        <dbReference type="Proteomes" id="UP001628164"/>
    </source>
</evidence>
<name>A0ABQ6PHB7_9GAMM</name>
<organism evidence="2 3">
    <name type="scientific">Francisella sciaenopsi</name>
    <dbReference type="NCBI Taxonomy" id="3055034"/>
    <lineage>
        <taxon>Bacteria</taxon>
        <taxon>Pseudomonadati</taxon>
        <taxon>Pseudomonadota</taxon>
        <taxon>Gammaproteobacteria</taxon>
        <taxon>Thiotrichales</taxon>
        <taxon>Francisellaceae</taxon>
        <taxon>Francisella</taxon>
    </lineage>
</organism>
<dbReference type="InterPro" id="IPR003848">
    <property type="entry name" value="DUF218"/>
</dbReference>
<keyword evidence="3" id="KW-1185">Reference proteome</keyword>
<dbReference type="Proteomes" id="UP001628164">
    <property type="component" value="Unassembled WGS sequence"/>
</dbReference>
<protein>
    <recommendedName>
        <fullName evidence="1">DUF218 domain-containing protein</fullName>
    </recommendedName>
</protein>
<comment type="caution">
    <text evidence="2">The sequence shown here is derived from an EMBL/GenBank/DDBJ whole genome shotgun (WGS) entry which is preliminary data.</text>
</comment>
<reference evidence="2 3" key="1">
    <citation type="journal article" date="2024" name="Dis. Aquat. Organ.">
        <title>Francisella sciaenopsi sp. nov. isolated from diseased red drum Sciaenops ocellatus in Florida, USA.</title>
        <authorList>
            <person name="Kawahara M."/>
            <person name="Cody T.T."/>
            <person name="Yanong R.P.E."/>
            <person name="Henderson E."/>
            <person name="Yazdi Z."/>
            <person name="Soto E."/>
        </authorList>
    </citation>
    <scope>NUCLEOTIDE SEQUENCE [LARGE SCALE GENOMIC DNA]</scope>
    <source>
        <strain evidence="2 3">R22-20-7</strain>
    </source>
</reference>
<evidence type="ECO:0000259" key="1">
    <source>
        <dbReference type="Pfam" id="PF02698"/>
    </source>
</evidence>
<evidence type="ECO:0000313" key="2">
    <source>
        <dbReference type="EMBL" id="GMN90310.1"/>
    </source>
</evidence>
<dbReference type="PANTHER" id="PTHR30336:SF4">
    <property type="entry name" value="ENVELOPE BIOGENESIS FACTOR ELYC"/>
    <property type="match status" value="1"/>
</dbReference>
<accession>A0ABQ6PHB7</accession>
<feature type="domain" description="DUF218" evidence="1">
    <location>
        <begin position="207"/>
        <end position="326"/>
    </location>
</feature>
<dbReference type="CDD" id="cd06259">
    <property type="entry name" value="YdcF-like"/>
    <property type="match status" value="1"/>
</dbReference>
<dbReference type="PANTHER" id="PTHR30336">
    <property type="entry name" value="INNER MEMBRANE PROTEIN, PROBABLE PERMEASE"/>
    <property type="match status" value="1"/>
</dbReference>
<dbReference type="Pfam" id="PF02698">
    <property type="entry name" value="DUF218"/>
    <property type="match status" value="1"/>
</dbReference>
<gene>
    <name evidence="2" type="ORF">fsci_17980</name>
</gene>
<dbReference type="EMBL" id="BTHG01000007">
    <property type="protein sequence ID" value="GMN90310.1"/>
    <property type="molecule type" value="Genomic_DNA"/>
</dbReference>
<dbReference type="InterPro" id="IPR014729">
    <property type="entry name" value="Rossmann-like_a/b/a_fold"/>
</dbReference>